<dbReference type="Gene3D" id="3.40.50.720">
    <property type="entry name" value="NAD(P)-binding Rossmann-like Domain"/>
    <property type="match status" value="1"/>
</dbReference>
<dbReference type="Proteomes" id="UP000460435">
    <property type="component" value="Unassembled WGS sequence"/>
</dbReference>
<evidence type="ECO:0000313" key="4">
    <source>
        <dbReference type="Proteomes" id="UP000460435"/>
    </source>
</evidence>
<evidence type="ECO:0000259" key="1">
    <source>
        <dbReference type="Pfam" id="PF01408"/>
    </source>
</evidence>
<evidence type="ECO:0000259" key="2">
    <source>
        <dbReference type="Pfam" id="PF22725"/>
    </source>
</evidence>
<keyword evidence="4" id="KW-1185">Reference proteome</keyword>
<protein>
    <submittedName>
        <fullName evidence="3">Gfo/Idh/MocA family oxidoreductase</fullName>
    </submittedName>
</protein>
<dbReference type="AlphaFoldDB" id="A0A7K3M9Y7"/>
<dbReference type="Pfam" id="PF01408">
    <property type="entry name" value="GFO_IDH_MocA"/>
    <property type="match status" value="1"/>
</dbReference>
<dbReference type="GO" id="GO:0000166">
    <property type="term" value="F:nucleotide binding"/>
    <property type="evidence" value="ECO:0007669"/>
    <property type="project" value="InterPro"/>
</dbReference>
<evidence type="ECO:0000313" key="3">
    <source>
        <dbReference type="EMBL" id="NDL60135.1"/>
    </source>
</evidence>
<dbReference type="Gene3D" id="3.30.360.10">
    <property type="entry name" value="Dihydrodipicolinate Reductase, domain 2"/>
    <property type="match status" value="1"/>
</dbReference>
<proteinExistence type="predicted"/>
<feature type="domain" description="Gfo/Idh/MocA-like oxidoreductase N-terminal" evidence="1">
    <location>
        <begin position="7"/>
        <end position="121"/>
    </location>
</feature>
<dbReference type="EMBL" id="WLZY01000010">
    <property type="protein sequence ID" value="NDL60135.1"/>
    <property type="molecule type" value="Genomic_DNA"/>
</dbReference>
<dbReference type="Pfam" id="PF22725">
    <property type="entry name" value="GFO_IDH_MocA_C3"/>
    <property type="match status" value="1"/>
</dbReference>
<organism evidence="3 4">
    <name type="scientific">Phytoactinopolyspora mesophila</name>
    <dbReference type="NCBI Taxonomy" id="2650750"/>
    <lineage>
        <taxon>Bacteria</taxon>
        <taxon>Bacillati</taxon>
        <taxon>Actinomycetota</taxon>
        <taxon>Actinomycetes</taxon>
        <taxon>Jiangellales</taxon>
        <taxon>Jiangellaceae</taxon>
        <taxon>Phytoactinopolyspora</taxon>
    </lineage>
</organism>
<dbReference type="InterPro" id="IPR055170">
    <property type="entry name" value="GFO_IDH_MocA-like_dom"/>
</dbReference>
<gene>
    <name evidence="3" type="ORF">F7O44_23975</name>
</gene>
<dbReference type="PANTHER" id="PTHR43377">
    <property type="entry name" value="BILIVERDIN REDUCTASE A"/>
    <property type="match status" value="1"/>
</dbReference>
<comment type="caution">
    <text evidence="3">The sequence shown here is derived from an EMBL/GenBank/DDBJ whole genome shotgun (WGS) entry which is preliminary data.</text>
</comment>
<dbReference type="InterPro" id="IPR000683">
    <property type="entry name" value="Gfo/Idh/MocA-like_OxRdtase_N"/>
</dbReference>
<dbReference type="InterPro" id="IPR036291">
    <property type="entry name" value="NAD(P)-bd_dom_sf"/>
</dbReference>
<name>A0A7K3M9Y7_9ACTN</name>
<reference evidence="3 4" key="1">
    <citation type="submission" date="2019-11" db="EMBL/GenBank/DDBJ databases">
        <authorList>
            <person name="Li X.-J."/>
            <person name="Feng X.-M."/>
        </authorList>
    </citation>
    <scope>NUCLEOTIDE SEQUENCE [LARGE SCALE GENOMIC DNA]</scope>
    <source>
        <strain evidence="3 4">XMNu-373</strain>
    </source>
</reference>
<dbReference type="RefSeq" id="WP_162452844.1">
    <property type="nucleotide sequence ID" value="NZ_WLZY01000010.1"/>
</dbReference>
<sequence length="331" mass="35361">MIRLAVAGMAHQHVLYVLDELAFQPAIQLVAASEPDPASRARYQNRTAGIAVYPDHLEMLARHDVDVVAVSGVYAQRADVVVDALNAGADVLADKPLCTSLDQLAAIEEAAARTGRVVSVMFEKRGYPVTLAARRLVADGALGELTLIASTGPHKLRYPERPAWFFTGDYGGILGDLAVHDVDMVLALTGAASGYVVGSAGNRAYPERPAFGDHGAMLLVAGGVSATIDAHWLAPEAAASNGKYVMRLVGTQGTAEMRWTDAELEVCTHERDTWMEKLPAGMRPAQDFFDQRLAGAAPEVGTAESVLATRVALLAQRSADNGGAVEYWRRR</sequence>
<feature type="domain" description="GFO/IDH/MocA-like oxidoreductase" evidence="2">
    <location>
        <begin position="131"/>
        <end position="256"/>
    </location>
</feature>
<dbReference type="InterPro" id="IPR051450">
    <property type="entry name" value="Gfo/Idh/MocA_Oxidoreductases"/>
</dbReference>
<dbReference type="PANTHER" id="PTHR43377:SF1">
    <property type="entry name" value="BILIVERDIN REDUCTASE A"/>
    <property type="match status" value="1"/>
</dbReference>
<dbReference type="SUPFAM" id="SSF55347">
    <property type="entry name" value="Glyceraldehyde-3-phosphate dehydrogenase-like, C-terminal domain"/>
    <property type="match status" value="1"/>
</dbReference>
<dbReference type="SUPFAM" id="SSF51735">
    <property type="entry name" value="NAD(P)-binding Rossmann-fold domains"/>
    <property type="match status" value="1"/>
</dbReference>
<accession>A0A7K3M9Y7</accession>